<sequence length="52" mass="6247">MRRKIIYSCKMLDYLQAGFEYPEVDNQKKADGLLITFKLSNRRNQRKLTVRP</sequence>
<dbReference type="Proteomes" id="UP000008063">
    <property type="component" value="Unassembled WGS sequence"/>
</dbReference>
<gene>
    <name evidence="1" type="ORF">SERLA73DRAFT_183971</name>
</gene>
<protein>
    <submittedName>
        <fullName evidence="1">Uncharacterized protein</fullName>
    </submittedName>
</protein>
<evidence type="ECO:0000313" key="2">
    <source>
        <dbReference type="Proteomes" id="UP000008063"/>
    </source>
</evidence>
<name>F8Q285_SERL3</name>
<accession>F8Q285</accession>
<reference evidence="2" key="1">
    <citation type="journal article" date="2011" name="Science">
        <title>The plant cell wall-decomposing machinery underlies the functional diversity of forest fungi.</title>
        <authorList>
            <person name="Eastwood D.C."/>
            <person name="Floudas D."/>
            <person name="Binder M."/>
            <person name="Majcherczyk A."/>
            <person name="Schneider P."/>
            <person name="Aerts A."/>
            <person name="Asiegbu F.O."/>
            <person name="Baker S.E."/>
            <person name="Barry K."/>
            <person name="Bendiksby M."/>
            <person name="Blumentritt M."/>
            <person name="Coutinho P.M."/>
            <person name="Cullen D."/>
            <person name="de Vries R.P."/>
            <person name="Gathman A."/>
            <person name="Goodell B."/>
            <person name="Henrissat B."/>
            <person name="Ihrmark K."/>
            <person name="Kauserud H."/>
            <person name="Kohler A."/>
            <person name="LaButti K."/>
            <person name="Lapidus A."/>
            <person name="Lavin J.L."/>
            <person name="Lee Y.-H."/>
            <person name="Lindquist E."/>
            <person name="Lilly W."/>
            <person name="Lucas S."/>
            <person name="Morin E."/>
            <person name="Murat C."/>
            <person name="Oguiza J.A."/>
            <person name="Park J."/>
            <person name="Pisabarro A.G."/>
            <person name="Riley R."/>
            <person name="Rosling A."/>
            <person name="Salamov A."/>
            <person name="Schmidt O."/>
            <person name="Schmutz J."/>
            <person name="Skrede I."/>
            <person name="Stenlid J."/>
            <person name="Wiebenga A."/>
            <person name="Xie X."/>
            <person name="Kuees U."/>
            <person name="Hibbett D.S."/>
            <person name="Hoffmeister D."/>
            <person name="Hoegberg N."/>
            <person name="Martin F."/>
            <person name="Grigoriev I.V."/>
            <person name="Watkinson S.C."/>
        </authorList>
    </citation>
    <scope>NUCLEOTIDE SEQUENCE [LARGE SCALE GENOMIC DNA]</scope>
    <source>
        <strain evidence="2">strain S7.3</strain>
    </source>
</reference>
<organism evidence="2">
    <name type="scientific">Serpula lacrymans var. lacrymans (strain S7.3)</name>
    <name type="common">Dry rot fungus</name>
    <dbReference type="NCBI Taxonomy" id="936435"/>
    <lineage>
        <taxon>Eukaryota</taxon>
        <taxon>Fungi</taxon>
        <taxon>Dikarya</taxon>
        <taxon>Basidiomycota</taxon>
        <taxon>Agaricomycotina</taxon>
        <taxon>Agaricomycetes</taxon>
        <taxon>Agaricomycetidae</taxon>
        <taxon>Boletales</taxon>
        <taxon>Coniophorineae</taxon>
        <taxon>Serpulaceae</taxon>
        <taxon>Serpula</taxon>
    </lineage>
</organism>
<dbReference type="EMBL" id="GL945482">
    <property type="protein sequence ID" value="EGN97296.1"/>
    <property type="molecule type" value="Genomic_DNA"/>
</dbReference>
<evidence type="ECO:0000313" key="1">
    <source>
        <dbReference type="EMBL" id="EGN97296.1"/>
    </source>
</evidence>
<keyword evidence="2" id="KW-1185">Reference proteome</keyword>
<dbReference type="AlphaFoldDB" id="F8Q285"/>
<dbReference type="HOGENOM" id="CLU_3088738_0_0_1"/>
<dbReference type="InParanoid" id="F8Q285"/>
<proteinExistence type="predicted"/>